<feature type="compositionally biased region" description="Polar residues" evidence="10">
    <location>
        <begin position="357"/>
        <end position="366"/>
    </location>
</feature>
<dbReference type="CDD" id="cd11655">
    <property type="entry name" value="rap1_myb-like"/>
    <property type="match status" value="1"/>
</dbReference>
<feature type="region of interest" description="Disordered" evidence="10">
    <location>
        <begin position="175"/>
        <end position="239"/>
    </location>
</feature>
<sequence length="808" mass="90416">MAANVVYNDVAEGADLGGQLFQGKKFWVAQKCPLRSHFLELIKSNGGEVVILEKLADYLIADHCRRDCPPGTISYTFIEQSIKHGEIENPESHRAGPPAGTARPAGSLSRPKKPLRAAYTEEEDNILYKWVRDHLAQGGSDSGNEIYKELETKYPRHTWQSWRDRYLKQLRDRSSPAFIPSSNAPSSPPSDRPAEQVAPKRAASKRPESPARASADGSSNDQSRQAAASRMNGASRIDSASEDHAVDDLVTLFTKDEWEQLYANADIIIACDKERYMLGWEGFTEGKSQTAEQWRQYFEKVVRPQWEEDPVEKRIRIQKRFYDKQDEENEEAPMDKTEQSEVVDPSTPKPKDEGVIASQSKSTSSPCLEDAAVEQLLEERKGKKPFDAYQFFTQEKKFAVWDDNPSLSYLKLHQILLPQWKELTETEKAHYNALESADKIRSDLEAAPSSSTVHQTTPNYLAKAYNKALKSLKRRSDGNIDKQEDGEPSRHLKRRRGKSSTPIHDAQPEIGETSGTQQQPLEISSAASSNYSGEDEIEAQQRAKGDIQTNLPAQQDSQILDLSEDEELSEVSESDELHNPSRTPPSRVKLEPPSSSDFPSNTPTPRAPRHRPAGFSEQELEEEGGARSPSASLQPSSPTRKPASIASTTQSLQDFRHSLNDEEPSASLPSNLAPASNLRPSQQSLASSSPSSTTSGDPDPPLEHDEFEDFFNAQHESGFKDDQIIKALKITRCRPNLTELVLDAWAENKPLPNQRGIWSEEEDQMLTSGDGVALARLEIKHKENGWGGTTERLKWLEGYYKGRGIEWE</sequence>
<evidence type="ECO:0000256" key="10">
    <source>
        <dbReference type="SAM" id="MobiDB-lite"/>
    </source>
</evidence>
<comment type="subcellular location">
    <subcellularLocation>
        <location evidence="9">Nucleus</location>
    </subcellularLocation>
    <subcellularLocation>
        <location evidence="9">Chromosome</location>
        <location evidence="9">Telomere</location>
    </subcellularLocation>
</comment>
<dbReference type="Pfam" id="PF00505">
    <property type="entry name" value="HMG_box"/>
    <property type="match status" value="1"/>
</dbReference>
<dbReference type="Pfam" id="PF16589">
    <property type="entry name" value="BRCT_2"/>
    <property type="match status" value="1"/>
</dbReference>
<organism evidence="12 13">
    <name type="scientific">Lojkania enalia</name>
    <dbReference type="NCBI Taxonomy" id="147567"/>
    <lineage>
        <taxon>Eukaryota</taxon>
        <taxon>Fungi</taxon>
        <taxon>Dikarya</taxon>
        <taxon>Ascomycota</taxon>
        <taxon>Pezizomycotina</taxon>
        <taxon>Dothideomycetes</taxon>
        <taxon>Pleosporomycetidae</taxon>
        <taxon>Pleosporales</taxon>
        <taxon>Pleosporales incertae sedis</taxon>
        <taxon>Lojkania</taxon>
    </lineage>
</organism>
<feature type="region of interest" description="Disordered" evidence="10">
    <location>
        <begin position="472"/>
        <end position="704"/>
    </location>
</feature>
<feature type="region of interest" description="Disordered" evidence="10">
    <location>
        <begin position="88"/>
        <end position="116"/>
    </location>
</feature>
<dbReference type="Pfam" id="PF08914">
    <property type="entry name" value="Myb_Rap1"/>
    <property type="match status" value="1"/>
</dbReference>
<evidence type="ECO:0000256" key="9">
    <source>
        <dbReference type="RuleBase" id="RU367107"/>
    </source>
</evidence>
<evidence type="ECO:0000256" key="6">
    <source>
        <dbReference type="ARBA" id="ARBA00023163"/>
    </source>
</evidence>
<feature type="compositionally biased region" description="Polar residues" evidence="10">
    <location>
        <begin position="216"/>
        <end position="226"/>
    </location>
</feature>
<dbReference type="Proteomes" id="UP000800093">
    <property type="component" value="Unassembled WGS sequence"/>
</dbReference>
<evidence type="ECO:0000256" key="8">
    <source>
        <dbReference type="PROSITE-ProRule" id="PRU00267"/>
    </source>
</evidence>
<feature type="compositionally biased region" description="Polar residues" evidence="10">
    <location>
        <begin position="513"/>
        <end position="532"/>
    </location>
</feature>
<keyword evidence="5" id="KW-0010">Activator</keyword>
<dbReference type="OrthoDB" id="435460at2759"/>
<dbReference type="InterPro" id="IPR001357">
    <property type="entry name" value="BRCT_dom"/>
</dbReference>
<keyword evidence="13" id="KW-1185">Reference proteome</keyword>
<dbReference type="GO" id="GO:0005654">
    <property type="term" value="C:nucleoplasm"/>
    <property type="evidence" value="ECO:0007669"/>
    <property type="project" value="UniProtKB-ARBA"/>
</dbReference>
<dbReference type="SUPFAM" id="SSF47095">
    <property type="entry name" value="HMG-box"/>
    <property type="match status" value="1"/>
</dbReference>
<reference evidence="13" key="1">
    <citation type="journal article" date="2020" name="Stud. Mycol.">
        <title>101 Dothideomycetes genomes: A test case for predicting lifestyles and emergence of pathogens.</title>
        <authorList>
            <person name="Haridas S."/>
            <person name="Albert R."/>
            <person name="Binder M."/>
            <person name="Bloem J."/>
            <person name="LaButti K."/>
            <person name="Salamov A."/>
            <person name="Andreopoulos B."/>
            <person name="Baker S."/>
            <person name="Barry K."/>
            <person name="Bills G."/>
            <person name="Bluhm B."/>
            <person name="Cannon C."/>
            <person name="Castanera R."/>
            <person name="Culley D."/>
            <person name="Daum C."/>
            <person name="Ezra D."/>
            <person name="Gonzalez J."/>
            <person name="Henrissat B."/>
            <person name="Kuo A."/>
            <person name="Liang C."/>
            <person name="Lipzen A."/>
            <person name="Lutzoni F."/>
            <person name="Magnuson J."/>
            <person name="Mondo S."/>
            <person name="Nolan M."/>
            <person name="Ohm R."/>
            <person name="Pangilinan J."/>
            <person name="Park H.-J."/>
            <person name="Ramirez L."/>
            <person name="Alfaro M."/>
            <person name="Sun H."/>
            <person name="Tritt A."/>
            <person name="Yoshinaga Y."/>
            <person name="Zwiers L.-H."/>
            <person name="Turgeon B."/>
            <person name="Goodwin S."/>
            <person name="Spatafora J."/>
            <person name="Crous P."/>
            <person name="Grigoriev I."/>
        </authorList>
    </citation>
    <scope>NUCLEOTIDE SEQUENCE [LARGE SCALE GENOMIC DNA]</scope>
    <source>
        <strain evidence="13">CBS 304.66</strain>
    </source>
</reference>
<evidence type="ECO:0000256" key="4">
    <source>
        <dbReference type="ARBA" id="ARBA00023015"/>
    </source>
</evidence>
<dbReference type="GO" id="GO:0070187">
    <property type="term" value="C:shelterin complex"/>
    <property type="evidence" value="ECO:0007669"/>
    <property type="project" value="TreeGrafter"/>
</dbReference>
<dbReference type="InterPro" id="IPR009057">
    <property type="entry name" value="Homeodomain-like_sf"/>
</dbReference>
<dbReference type="InterPro" id="IPR039595">
    <property type="entry name" value="TE2IP/Rap1"/>
</dbReference>
<proteinExistence type="inferred from homology"/>
<keyword evidence="2 9" id="KW-0158">Chromosome</keyword>
<dbReference type="Gene3D" id="1.10.30.10">
    <property type="entry name" value="High mobility group box domain"/>
    <property type="match status" value="1"/>
</dbReference>
<dbReference type="SUPFAM" id="SSF46689">
    <property type="entry name" value="Homeodomain-like"/>
    <property type="match status" value="1"/>
</dbReference>
<feature type="DNA-binding region" description="HMG box" evidence="8">
    <location>
        <begin position="382"/>
        <end position="450"/>
    </location>
</feature>
<dbReference type="FunFam" id="1.10.10.60:FF:000246">
    <property type="entry name" value="Telomeric repeat-binding factor 2-interacting protein 1"/>
    <property type="match status" value="1"/>
</dbReference>
<evidence type="ECO:0000256" key="2">
    <source>
        <dbReference type="ARBA" id="ARBA00022454"/>
    </source>
</evidence>
<comment type="function">
    <text evidence="9">Involved in the regulation of telomere length, clustering and has a specific role in telomere position effect (TPE).</text>
</comment>
<dbReference type="PANTHER" id="PTHR16466">
    <property type="entry name" value="TELOMERE REPEAT-BINDING FACTOR 2-INTERACTING PROTEIN 1"/>
    <property type="match status" value="1"/>
</dbReference>
<keyword evidence="7 8" id="KW-0539">Nucleus</keyword>
<feature type="compositionally biased region" description="Low complexity" evidence="10">
    <location>
        <begin position="665"/>
        <end position="697"/>
    </location>
</feature>
<evidence type="ECO:0000313" key="12">
    <source>
        <dbReference type="EMBL" id="KAF2260688.1"/>
    </source>
</evidence>
<name>A0A9P4K4F8_9PLEO</name>
<comment type="caution">
    <text evidence="12">The sequence shown here is derived from an EMBL/GenBank/DDBJ whole genome shotgun (WGS) entry which is preliminary data.</text>
</comment>
<feature type="domain" description="HMG box" evidence="11">
    <location>
        <begin position="382"/>
        <end position="450"/>
    </location>
</feature>
<dbReference type="EMBL" id="ML986675">
    <property type="protein sequence ID" value="KAF2260688.1"/>
    <property type="molecule type" value="Genomic_DNA"/>
</dbReference>
<keyword evidence="8" id="KW-0238">DNA-binding</keyword>
<evidence type="ECO:0000313" key="13">
    <source>
        <dbReference type="Proteomes" id="UP000800093"/>
    </source>
</evidence>
<dbReference type="GO" id="GO:0031848">
    <property type="term" value="P:protection from non-homologous end joining at telomere"/>
    <property type="evidence" value="ECO:0007669"/>
    <property type="project" value="TreeGrafter"/>
</dbReference>
<dbReference type="InterPro" id="IPR036910">
    <property type="entry name" value="HMG_box_dom_sf"/>
</dbReference>
<evidence type="ECO:0000259" key="11">
    <source>
        <dbReference type="PROSITE" id="PS50118"/>
    </source>
</evidence>
<comment type="subunit">
    <text evidence="9">Homodimer.</text>
</comment>
<dbReference type="PANTHER" id="PTHR16466:SF6">
    <property type="entry name" value="TELOMERIC REPEAT-BINDING FACTOR 2-INTERACTING PROTEIN 1"/>
    <property type="match status" value="1"/>
</dbReference>
<feature type="compositionally biased region" description="Acidic residues" evidence="10">
    <location>
        <begin position="562"/>
        <end position="574"/>
    </location>
</feature>
<dbReference type="GO" id="GO:0042162">
    <property type="term" value="F:telomeric DNA binding"/>
    <property type="evidence" value="ECO:0007669"/>
    <property type="project" value="TreeGrafter"/>
</dbReference>
<feature type="compositionally biased region" description="Low complexity" evidence="10">
    <location>
        <begin position="175"/>
        <end position="185"/>
    </location>
</feature>
<gene>
    <name evidence="12" type="ORF">CC78DRAFT_584593</name>
</gene>
<dbReference type="Gene3D" id="1.10.10.60">
    <property type="entry name" value="Homeodomain-like"/>
    <property type="match status" value="1"/>
</dbReference>
<keyword evidence="4" id="KW-0805">Transcription regulation</keyword>
<feature type="compositionally biased region" description="Low complexity" evidence="10">
    <location>
        <begin position="95"/>
        <end position="106"/>
    </location>
</feature>
<dbReference type="Pfam" id="PF11626">
    <property type="entry name" value="Rap1_C"/>
    <property type="match status" value="1"/>
</dbReference>
<evidence type="ECO:0000256" key="3">
    <source>
        <dbReference type="ARBA" id="ARBA00022895"/>
    </source>
</evidence>
<feature type="compositionally biased region" description="Polar residues" evidence="10">
    <location>
        <begin position="547"/>
        <end position="558"/>
    </location>
</feature>
<feature type="compositionally biased region" description="Polar residues" evidence="10">
    <location>
        <begin position="629"/>
        <end position="653"/>
    </location>
</feature>
<keyword evidence="3 9" id="KW-0779">Telomere</keyword>
<evidence type="ECO:0000256" key="1">
    <source>
        <dbReference type="ARBA" id="ARBA00010467"/>
    </source>
</evidence>
<dbReference type="PROSITE" id="PS50118">
    <property type="entry name" value="HMG_BOX_2"/>
    <property type="match status" value="1"/>
</dbReference>
<evidence type="ECO:0000256" key="5">
    <source>
        <dbReference type="ARBA" id="ARBA00023159"/>
    </source>
</evidence>
<feature type="region of interest" description="Disordered" evidence="10">
    <location>
        <begin position="324"/>
        <end position="368"/>
    </location>
</feature>
<protein>
    <recommendedName>
        <fullName evidence="9">DNA-binding protein RAP1</fullName>
    </recommendedName>
</protein>
<accession>A0A9P4K4F8</accession>
<comment type="similarity">
    <text evidence="1 9">Belongs to the RAP1 family.</text>
</comment>
<dbReference type="AlphaFoldDB" id="A0A9P4K4F8"/>
<feature type="compositionally biased region" description="Basic and acidic residues" evidence="10">
    <location>
        <begin position="474"/>
        <end position="490"/>
    </location>
</feature>
<keyword evidence="6" id="KW-0804">Transcription</keyword>
<dbReference type="InterPro" id="IPR015010">
    <property type="entry name" value="TERF2IP_Myb"/>
</dbReference>
<dbReference type="GO" id="GO:0010833">
    <property type="term" value="P:telomere maintenance via telomere lengthening"/>
    <property type="evidence" value="ECO:0007669"/>
    <property type="project" value="UniProtKB-UniRule"/>
</dbReference>
<evidence type="ECO:0000256" key="7">
    <source>
        <dbReference type="ARBA" id="ARBA00023242"/>
    </source>
</evidence>
<dbReference type="InterPro" id="IPR009071">
    <property type="entry name" value="HMG_box_dom"/>
</dbReference>
<dbReference type="InterPro" id="IPR021661">
    <property type="entry name" value="Rap1_C"/>
</dbReference>